<dbReference type="EMBL" id="JBHSKT010000005">
    <property type="protein sequence ID" value="MFC5270959.1"/>
    <property type="molecule type" value="Genomic_DNA"/>
</dbReference>
<dbReference type="Pfam" id="PF12697">
    <property type="entry name" value="Abhydrolase_6"/>
    <property type="match status" value="1"/>
</dbReference>
<keyword evidence="2" id="KW-0378">Hydrolase</keyword>
<protein>
    <submittedName>
        <fullName evidence="2">Alpha/beta fold hydrolase</fullName>
    </submittedName>
</protein>
<dbReference type="SUPFAM" id="SSF53474">
    <property type="entry name" value="alpha/beta-Hydrolases"/>
    <property type="match status" value="1"/>
</dbReference>
<dbReference type="Proteomes" id="UP001596161">
    <property type="component" value="Unassembled WGS sequence"/>
</dbReference>
<keyword evidence="3" id="KW-1185">Reference proteome</keyword>
<reference evidence="3" key="1">
    <citation type="journal article" date="2019" name="Int. J. Syst. Evol. Microbiol.">
        <title>The Global Catalogue of Microorganisms (GCM) 10K type strain sequencing project: providing services to taxonomists for standard genome sequencing and annotation.</title>
        <authorList>
            <consortium name="The Broad Institute Genomics Platform"/>
            <consortium name="The Broad Institute Genome Sequencing Center for Infectious Disease"/>
            <person name="Wu L."/>
            <person name="Ma J."/>
        </authorList>
    </citation>
    <scope>NUCLEOTIDE SEQUENCE [LARGE SCALE GENOMIC DNA]</scope>
    <source>
        <strain evidence="3">KACC 12602</strain>
    </source>
</reference>
<comment type="caution">
    <text evidence="2">The sequence shown here is derived from an EMBL/GenBank/DDBJ whole genome shotgun (WGS) entry which is preliminary data.</text>
</comment>
<dbReference type="InterPro" id="IPR000073">
    <property type="entry name" value="AB_hydrolase_1"/>
</dbReference>
<name>A0ABW0EDI1_9BACT</name>
<dbReference type="Gene3D" id="3.40.50.1820">
    <property type="entry name" value="alpha/beta hydrolase"/>
    <property type="match status" value="1"/>
</dbReference>
<dbReference type="GO" id="GO:0016787">
    <property type="term" value="F:hydrolase activity"/>
    <property type="evidence" value="ECO:0007669"/>
    <property type="project" value="UniProtKB-KW"/>
</dbReference>
<evidence type="ECO:0000313" key="3">
    <source>
        <dbReference type="Proteomes" id="UP001596161"/>
    </source>
</evidence>
<gene>
    <name evidence="2" type="ORF">ACFPIB_10080</name>
</gene>
<accession>A0ABW0EDI1</accession>
<sequence>MSDLRNVYFISGLAADDRLFENLVLPPEYKIIHVKWIDPVKQEDLESYCHRLAAQIDTSAPFVLVGMSFGGMVAVELNKFLKPQQTILISSITTRSGLSLLLKTVDKLQLHKLVPGFIYTNFYPAAHWFFNARTKAQKKLVRSFMEKASRKLLVWSIDQVVGWKNEFVPENIFIINGQDDRVFPHQNTNAQVLINGGGHMMVHSKAAEISTVLATQLAKVNW</sequence>
<evidence type="ECO:0000259" key="1">
    <source>
        <dbReference type="Pfam" id="PF12697"/>
    </source>
</evidence>
<organism evidence="2 3">
    <name type="scientific">Adhaeribacter terreus</name>
    <dbReference type="NCBI Taxonomy" id="529703"/>
    <lineage>
        <taxon>Bacteria</taxon>
        <taxon>Pseudomonadati</taxon>
        <taxon>Bacteroidota</taxon>
        <taxon>Cytophagia</taxon>
        <taxon>Cytophagales</taxon>
        <taxon>Hymenobacteraceae</taxon>
        <taxon>Adhaeribacter</taxon>
    </lineage>
</organism>
<evidence type="ECO:0000313" key="2">
    <source>
        <dbReference type="EMBL" id="MFC5270959.1"/>
    </source>
</evidence>
<dbReference type="InterPro" id="IPR029058">
    <property type="entry name" value="AB_hydrolase_fold"/>
</dbReference>
<feature type="domain" description="AB hydrolase-1" evidence="1">
    <location>
        <begin position="44"/>
        <end position="209"/>
    </location>
</feature>
<dbReference type="RefSeq" id="WP_378017327.1">
    <property type="nucleotide sequence ID" value="NZ_JBHSKT010000005.1"/>
</dbReference>
<proteinExistence type="predicted"/>